<name>A0A2D0SHW5_ICTPU</name>
<protein>
    <submittedName>
        <fullName evidence="3">Uncharacterized protein LOC108275671</fullName>
    </submittedName>
</protein>
<reference evidence="3" key="2">
    <citation type="submission" date="2025-08" db="UniProtKB">
        <authorList>
            <consortium name="RefSeq"/>
        </authorList>
    </citation>
    <scope>IDENTIFICATION</scope>
    <source>
        <tissue evidence="3">Blood</tissue>
    </source>
</reference>
<keyword evidence="1" id="KW-1133">Transmembrane helix</keyword>
<organism evidence="2 3">
    <name type="scientific">Ictalurus punctatus</name>
    <name type="common">Channel catfish</name>
    <name type="synonym">Silurus punctatus</name>
    <dbReference type="NCBI Taxonomy" id="7998"/>
    <lineage>
        <taxon>Eukaryota</taxon>
        <taxon>Metazoa</taxon>
        <taxon>Chordata</taxon>
        <taxon>Craniata</taxon>
        <taxon>Vertebrata</taxon>
        <taxon>Euteleostomi</taxon>
        <taxon>Actinopterygii</taxon>
        <taxon>Neopterygii</taxon>
        <taxon>Teleostei</taxon>
        <taxon>Ostariophysi</taxon>
        <taxon>Siluriformes</taxon>
        <taxon>Ictaluridae</taxon>
        <taxon>Ictalurus</taxon>
    </lineage>
</organism>
<dbReference type="OrthoDB" id="6512834at2759"/>
<keyword evidence="1" id="KW-0812">Transmembrane</keyword>
<dbReference type="KEGG" id="ipu:108275671"/>
<feature type="transmembrane region" description="Helical" evidence="1">
    <location>
        <begin position="7"/>
        <end position="27"/>
    </location>
</feature>
<gene>
    <name evidence="3" type="primary">LOC108275671</name>
</gene>
<dbReference type="PANTHER" id="PTHR31025">
    <property type="entry name" value="SI:CH211-196P9.1-RELATED"/>
    <property type="match status" value="1"/>
</dbReference>
<keyword evidence="1" id="KW-0472">Membrane</keyword>
<keyword evidence="2" id="KW-1185">Reference proteome</keyword>
<accession>A0A2D0SHW5</accession>
<dbReference type="GeneID" id="108275671"/>
<dbReference type="AlphaFoldDB" id="A0A2D0SHW5"/>
<reference evidence="2" key="1">
    <citation type="journal article" date="2016" name="Nat. Commun.">
        <title>The channel catfish genome sequence provides insights into the evolution of scale formation in teleosts.</title>
        <authorList>
            <person name="Liu Z."/>
            <person name="Liu S."/>
            <person name="Yao J."/>
            <person name="Bao L."/>
            <person name="Zhang J."/>
            <person name="Li Y."/>
            <person name="Jiang C."/>
            <person name="Sun L."/>
            <person name="Wang R."/>
            <person name="Zhang Y."/>
            <person name="Zhou T."/>
            <person name="Zeng Q."/>
            <person name="Fu Q."/>
            <person name="Gao S."/>
            <person name="Li N."/>
            <person name="Koren S."/>
            <person name="Jiang Y."/>
            <person name="Zimin A."/>
            <person name="Xu P."/>
            <person name="Phillippy A.M."/>
            <person name="Geng X."/>
            <person name="Song L."/>
            <person name="Sun F."/>
            <person name="Li C."/>
            <person name="Wang X."/>
            <person name="Chen A."/>
            <person name="Jin Y."/>
            <person name="Yuan Z."/>
            <person name="Yang Y."/>
            <person name="Tan S."/>
            <person name="Peatman E."/>
            <person name="Lu J."/>
            <person name="Qin Z."/>
            <person name="Dunham R."/>
            <person name="Li Z."/>
            <person name="Sonstegard T."/>
            <person name="Feng J."/>
            <person name="Danzmann R.G."/>
            <person name="Schroeder S."/>
            <person name="Scheffler B."/>
            <person name="Duke M.V."/>
            <person name="Ballard L."/>
            <person name="Kucuktas H."/>
            <person name="Kaltenboeck L."/>
            <person name="Liu H."/>
            <person name="Armbruster J."/>
            <person name="Xie Y."/>
            <person name="Kirby M.L."/>
            <person name="Tian Y."/>
            <person name="Flanagan M.E."/>
            <person name="Mu W."/>
            <person name="Waldbieser G.C."/>
        </authorList>
    </citation>
    <scope>NUCLEOTIDE SEQUENCE [LARGE SCALE GENOMIC DNA]</scope>
    <source>
        <strain evidence="2">SDA103</strain>
    </source>
</reference>
<evidence type="ECO:0000256" key="1">
    <source>
        <dbReference type="SAM" id="Phobius"/>
    </source>
</evidence>
<dbReference type="Proteomes" id="UP000221080">
    <property type="component" value="Chromosome 2"/>
</dbReference>
<dbReference type="RefSeq" id="XP_017342081.1">
    <property type="nucleotide sequence ID" value="XM_017486592.3"/>
</dbReference>
<evidence type="ECO:0000313" key="2">
    <source>
        <dbReference type="Proteomes" id="UP000221080"/>
    </source>
</evidence>
<evidence type="ECO:0000313" key="3">
    <source>
        <dbReference type="RefSeq" id="XP_017342081.1"/>
    </source>
</evidence>
<sequence>MQMIWPLLLTVYNSCFFGCCFILIGILKEAVSGVLQLAGNRWSCLAMGSMVLIMKKISTEFTRLVSMDLSKSFYESLDKYDSKLLYLYHSRHYADIAEMSAILESLDKNASNHRKRVAVLLGLPLYMQENPSHFLMFCEHTDSEEAIIKGMTVGIITVVDDMMDPILCDYSDVALVIEVVIVLRNIGDVPNTFVNLMGLLYALNINYSQNFKYTFEVIQRLFMNIGADACNV</sequence>
<proteinExistence type="predicted"/>
<dbReference type="PANTHER" id="PTHR31025:SF27">
    <property type="entry name" value="SI:CH211-193K19.2-RELATED"/>
    <property type="match status" value="1"/>
</dbReference>